<dbReference type="EMBL" id="JARJLG010000006">
    <property type="protein sequence ID" value="KAJ7780092.1"/>
    <property type="molecule type" value="Genomic_DNA"/>
</dbReference>
<sequence length="347" mass="39170">MESKGGSTYVSKFRSQKFQRLSTESARPCIVDANCGTFPWITLFQTSRICVSLEPLAIVRNILPSAKMSLQVHAEDSFSRPSLSCTDMARLSFFLPNTDICQVLVARHLLIPPQSVIRSYHRSLAVFFRSSGLYIPFDASALQSLGKGSTWDFSLAGRIRCSCRQELRGVTDDQCAHSFRVLYRPTSTLVETLDVSLISLMKMMTAEEVQRWHQWRISHMIPCGRILYASSQVESKLHPNHDLRAAIMMVLNTRQSHQDITPPASPDAFLLRGISHSLPVSHVIGDITIWISQHCPGHSQVREAWLPSSAVCTFRCLLPGLWTVRTFSLMLCSRWENVDIGFSRRLT</sequence>
<accession>A0AAD7NXQ1</accession>
<protein>
    <submittedName>
        <fullName evidence="1">Uncharacterized protein</fullName>
    </submittedName>
</protein>
<comment type="caution">
    <text evidence="1">The sequence shown here is derived from an EMBL/GenBank/DDBJ whole genome shotgun (WGS) entry which is preliminary data.</text>
</comment>
<evidence type="ECO:0000313" key="1">
    <source>
        <dbReference type="EMBL" id="KAJ7780092.1"/>
    </source>
</evidence>
<keyword evidence="2" id="KW-1185">Reference proteome</keyword>
<reference evidence="1" key="1">
    <citation type="submission" date="2023-03" db="EMBL/GenBank/DDBJ databases">
        <title>Massive genome expansion in bonnet fungi (Mycena s.s.) driven by repeated elements and novel gene families across ecological guilds.</title>
        <authorList>
            <consortium name="Lawrence Berkeley National Laboratory"/>
            <person name="Harder C.B."/>
            <person name="Miyauchi S."/>
            <person name="Viragh M."/>
            <person name="Kuo A."/>
            <person name="Thoen E."/>
            <person name="Andreopoulos B."/>
            <person name="Lu D."/>
            <person name="Skrede I."/>
            <person name="Drula E."/>
            <person name="Henrissat B."/>
            <person name="Morin E."/>
            <person name="Kohler A."/>
            <person name="Barry K."/>
            <person name="LaButti K."/>
            <person name="Morin E."/>
            <person name="Salamov A."/>
            <person name="Lipzen A."/>
            <person name="Mereny Z."/>
            <person name="Hegedus B."/>
            <person name="Baldrian P."/>
            <person name="Stursova M."/>
            <person name="Weitz H."/>
            <person name="Taylor A."/>
            <person name="Grigoriev I.V."/>
            <person name="Nagy L.G."/>
            <person name="Martin F."/>
            <person name="Kauserud H."/>
        </authorList>
    </citation>
    <scope>NUCLEOTIDE SEQUENCE</scope>
    <source>
        <strain evidence="1">CBHHK188m</strain>
    </source>
</reference>
<dbReference type="AlphaFoldDB" id="A0AAD7NXQ1"/>
<proteinExistence type="predicted"/>
<organism evidence="1 2">
    <name type="scientific">Mycena maculata</name>
    <dbReference type="NCBI Taxonomy" id="230809"/>
    <lineage>
        <taxon>Eukaryota</taxon>
        <taxon>Fungi</taxon>
        <taxon>Dikarya</taxon>
        <taxon>Basidiomycota</taxon>
        <taxon>Agaricomycotina</taxon>
        <taxon>Agaricomycetes</taxon>
        <taxon>Agaricomycetidae</taxon>
        <taxon>Agaricales</taxon>
        <taxon>Marasmiineae</taxon>
        <taxon>Mycenaceae</taxon>
        <taxon>Mycena</taxon>
    </lineage>
</organism>
<name>A0AAD7NXQ1_9AGAR</name>
<gene>
    <name evidence="1" type="ORF">DFH07DRAFT_463111</name>
</gene>
<evidence type="ECO:0000313" key="2">
    <source>
        <dbReference type="Proteomes" id="UP001215280"/>
    </source>
</evidence>
<dbReference type="Proteomes" id="UP001215280">
    <property type="component" value="Unassembled WGS sequence"/>
</dbReference>